<feature type="transmembrane region" description="Helical" evidence="1">
    <location>
        <begin position="79"/>
        <end position="101"/>
    </location>
</feature>
<proteinExistence type="predicted"/>
<gene>
    <name evidence="2" type="ORF">LSINAPIS_LOCUS12762</name>
</gene>
<name>A0A5E4QY20_9NEOP</name>
<sequence>MLPTEYLSEDILEEIYIKTFAPFHYVQFIFGTSRVDIRHNFATVPSVLQRISSIVWAIVVFVLLQFFRIHHLAIFNEFYGIYVLYTVTVTFYYILFIINLIHVRFINSKASQIFFVRLQKLDRFMNIHKNKKINRFLYESNVLTVMFTCIVFIAMLCSSTYYKKDSFEYGHLGLTYMTSIFLLEWLYCANILIYFFLRVRFINSIMANYLKLNENTKTTMLKAIHFPTKDLMAHLASLTHEFEADTVDVYYNVLFAGLARKKAKHILKILEESPLVFSVYDMWHMNAGTLINMINIVTSMAVAILQFALL</sequence>
<feature type="transmembrane region" description="Helical" evidence="1">
    <location>
        <begin position="141"/>
        <end position="162"/>
    </location>
</feature>
<feature type="transmembrane region" description="Helical" evidence="1">
    <location>
        <begin position="47"/>
        <end position="67"/>
    </location>
</feature>
<protein>
    <recommendedName>
        <fullName evidence="4">Gustatory receptor</fullName>
    </recommendedName>
</protein>
<reference evidence="2 3" key="1">
    <citation type="submission" date="2017-07" db="EMBL/GenBank/DDBJ databases">
        <authorList>
            <person name="Talla V."/>
            <person name="Backstrom N."/>
        </authorList>
    </citation>
    <scope>NUCLEOTIDE SEQUENCE [LARGE SCALE GENOMIC DNA]</scope>
</reference>
<feature type="transmembrane region" description="Helical" evidence="1">
    <location>
        <begin position="290"/>
        <end position="309"/>
    </location>
</feature>
<dbReference type="EMBL" id="FZQP02006155">
    <property type="protein sequence ID" value="VVD02578.1"/>
    <property type="molecule type" value="Genomic_DNA"/>
</dbReference>
<keyword evidence="1" id="KW-0472">Membrane</keyword>
<keyword evidence="3" id="KW-1185">Reference proteome</keyword>
<evidence type="ECO:0000313" key="3">
    <source>
        <dbReference type="Proteomes" id="UP000324832"/>
    </source>
</evidence>
<evidence type="ECO:0000313" key="2">
    <source>
        <dbReference type="EMBL" id="VVD02578.1"/>
    </source>
</evidence>
<dbReference type="AlphaFoldDB" id="A0A5E4QY20"/>
<dbReference type="Proteomes" id="UP000324832">
    <property type="component" value="Unassembled WGS sequence"/>
</dbReference>
<keyword evidence="1" id="KW-1133">Transmembrane helix</keyword>
<organism evidence="2 3">
    <name type="scientific">Leptidea sinapis</name>
    <dbReference type="NCBI Taxonomy" id="189913"/>
    <lineage>
        <taxon>Eukaryota</taxon>
        <taxon>Metazoa</taxon>
        <taxon>Ecdysozoa</taxon>
        <taxon>Arthropoda</taxon>
        <taxon>Hexapoda</taxon>
        <taxon>Insecta</taxon>
        <taxon>Pterygota</taxon>
        <taxon>Neoptera</taxon>
        <taxon>Endopterygota</taxon>
        <taxon>Lepidoptera</taxon>
        <taxon>Glossata</taxon>
        <taxon>Ditrysia</taxon>
        <taxon>Papilionoidea</taxon>
        <taxon>Pieridae</taxon>
        <taxon>Dismorphiinae</taxon>
        <taxon>Leptidea</taxon>
    </lineage>
</organism>
<feature type="transmembrane region" description="Helical" evidence="1">
    <location>
        <begin position="174"/>
        <end position="197"/>
    </location>
</feature>
<accession>A0A5E4QY20</accession>
<evidence type="ECO:0008006" key="4">
    <source>
        <dbReference type="Google" id="ProtNLM"/>
    </source>
</evidence>
<evidence type="ECO:0000256" key="1">
    <source>
        <dbReference type="SAM" id="Phobius"/>
    </source>
</evidence>
<keyword evidence="1" id="KW-0812">Transmembrane</keyword>